<reference evidence="1 2" key="1">
    <citation type="journal article" date="2015" name="J. Virol.">
        <title>Sinorhizobium meliloti Phage ?M9 Defines a New Group of T4 Superfamily Phages with Unusual Genomic Features but a Common T=16 Capsid.</title>
        <authorList>
            <person name="Johnson M.C."/>
            <person name="Tatum K.B."/>
            <person name="Lynn J.S."/>
            <person name="Brewer T.E."/>
            <person name="Lu S."/>
            <person name="Washburn B.K."/>
            <person name="Stroupe M.E."/>
            <person name="Jones K.M."/>
        </authorList>
    </citation>
    <scope>NUCLEOTIDE SEQUENCE [LARGE SCALE GENOMIC DNA]</scope>
</reference>
<sequence length="82" mass="9544">MRNFELARCNVYLEKRILEFVKSKIKFASEFETISAAAREVNGYWKADALVRPVNWPNRVYRVIADVRGKEVLASIHEVSMI</sequence>
<dbReference type="KEGG" id="vg:26517724"/>
<dbReference type="RefSeq" id="YP_009189426.1">
    <property type="nucleotide sequence ID" value="NC_028676.1"/>
</dbReference>
<dbReference type="EMBL" id="KP881232">
    <property type="protein sequence ID" value="AKE44672.1"/>
    <property type="molecule type" value="Genomic_DNA"/>
</dbReference>
<gene>
    <name evidence="1" type="ORF">Sm_phiM9_042</name>
</gene>
<organism evidence="1 2">
    <name type="scientific">Sinorhizobium phage phiM9</name>
    <dbReference type="NCBI Taxonomy" id="1636182"/>
    <lineage>
        <taxon>Viruses</taxon>
        <taxon>Duplodnaviria</taxon>
        <taxon>Heunggongvirae</taxon>
        <taxon>Uroviricota</taxon>
        <taxon>Caudoviricetes</taxon>
        <taxon>Pootjesviridae</taxon>
        <taxon>Emnonavirus</taxon>
        <taxon>Emnonavirus phiM9</taxon>
    </lineage>
</organism>
<evidence type="ECO:0000313" key="1">
    <source>
        <dbReference type="EMBL" id="AKE44672.1"/>
    </source>
</evidence>
<accession>A0A0F6R4V7</accession>
<reference evidence="2" key="2">
    <citation type="submission" date="2015-03" db="EMBL/GenBank/DDBJ databases">
        <title>The genome and structure of Sinorhizobium meliloti phage phiM9.</title>
        <authorList>
            <person name="Johnson M.C."/>
            <person name="Tatum K.B."/>
            <person name="Lynn J.S."/>
            <person name="Brewer T.E."/>
            <person name="Washburn B.K."/>
            <person name="Stroupe M.E."/>
            <person name="Jones K.M."/>
        </authorList>
    </citation>
    <scope>NUCLEOTIDE SEQUENCE [LARGE SCALE GENOMIC DNA]</scope>
</reference>
<evidence type="ECO:0000313" key="2">
    <source>
        <dbReference type="Proteomes" id="UP000033804"/>
    </source>
</evidence>
<proteinExistence type="predicted"/>
<name>A0A0F6R4V7_9CAUD</name>
<dbReference type="Proteomes" id="UP000033804">
    <property type="component" value="Segment"/>
</dbReference>
<protein>
    <submittedName>
        <fullName evidence="1">Uncharacterized protein</fullName>
    </submittedName>
</protein>
<dbReference type="OrthoDB" id="40950at10239"/>
<keyword evidence="2" id="KW-1185">Reference proteome</keyword>
<dbReference type="GeneID" id="26517724"/>